<name>A0ABV8GY75_9BACI</name>
<comment type="caution">
    <text evidence="1">The sequence shown here is derived from an EMBL/GenBank/DDBJ whole genome shotgun (WGS) entry which is preliminary data.</text>
</comment>
<keyword evidence="2" id="KW-1185">Reference proteome</keyword>
<dbReference type="SUPFAM" id="SSF51735">
    <property type="entry name" value="NAD(P)-binding Rossmann-fold domains"/>
    <property type="match status" value="1"/>
</dbReference>
<sequence length="41" mass="4181">MKNGETVRIHASASGVGTISVQLAKTFGAKHVIATASTIIN</sequence>
<protein>
    <submittedName>
        <fullName evidence="1">Uncharacterized protein</fullName>
    </submittedName>
</protein>
<gene>
    <name evidence="1" type="ORF">ACFOUV_06725</name>
</gene>
<proteinExistence type="predicted"/>
<reference evidence="2" key="1">
    <citation type="journal article" date="2019" name="Int. J. Syst. Evol. Microbiol.">
        <title>The Global Catalogue of Microorganisms (GCM) 10K type strain sequencing project: providing services to taxonomists for standard genome sequencing and annotation.</title>
        <authorList>
            <consortium name="The Broad Institute Genomics Platform"/>
            <consortium name="The Broad Institute Genome Sequencing Center for Infectious Disease"/>
            <person name="Wu L."/>
            <person name="Ma J."/>
        </authorList>
    </citation>
    <scope>NUCLEOTIDE SEQUENCE [LARGE SCALE GENOMIC DNA]</scope>
    <source>
        <strain evidence="2">IBRC-M 10703</strain>
    </source>
</reference>
<evidence type="ECO:0000313" key="1">
    <source>
        <dbReference type="EMBL" id="MFC4023515.1"/>
    </source>
</evidence>
<dbReference type="Gene3D" id="3.40.50.720">
    <property type="entry name" value="NAD(P)-binding Rossmann-like Domain"/>
    <property type="match status" value="1"/>
</dbReference>
<evidence type="ECO:0000313" key="2">
    <source>
        <dbReference type="Proteomes" id="UP001595772"/>
    </source>
</evidence>
<dbReference type="EMBL" id="JBHSAO010000004">
    <property type="protein sequence ID" value="MFC4023515.1"/>
    <property type="molecule type" value="Genomic_DNA"/>
</dbReference>
<accession>A0ABV8GY75</accession>
<dbReference type="Proteomes" id="UP001595772">
    <property type="component" value="Unassembled WGS sequence"/>
</dbReference>
<organism evidence="1 2">
    <name type="scientific">Oceanobacillus longus</name>
    <dbReference type="NCBI Taxonomy" id="930120"/>
    <lineage>
        <taxon>Bacteria</taxon>
        <taxon>Bacillati</taxon>
        <taxon>Bacillota</taxon>
        <taxon>Bacilli</taxon>
        <taxon>Bacillales</taxon>
        <taxon>Bacillaceae</taxon>
        <taxon>Oceanobacillus</taxon>
    </lineage>
</organism>
<dbReference type="InterPro" id="IPR036291">
    <property type="entry name" value="NAD(P)-bd_dom_sf"/>
</dbReference>